<evidence type="ECO:0008006" key="4">
    <source>
        <dbReference type="Google" id="ProtNLM"/>
    </source>
</evidence>
<sequence length="112" mass="11632">MMCAVDAERSGAWSTEAKNVCVSTISQGVDVDTLAARGGAPQCGCTAYDLGHKPCPHSPRGGILALRAVQAGRWQEVPAPPQLRMAARTEAGGRRQPSGPESKGTGAHRGRP</sequence>
<keyword evidence="3" id="KW-1185">Reference proteome</keyword>
<dbReference type="EMBL" id="CAUYUJ010021393">
    <property type="protein sequence ID" value="CAK0904420.1"/>
    <property type="molecule type" value="Genomic_DNA"/>
</dbReference>
<comment type="caution">
    <text evidence="2">The sequence shown here is derived from an EMBL/GenBank/DDBJ whole genome shotgun (WGS) entry which is preliminary data.</text>
</comment>
<evidence type="ECO:0000256" key="1">
    <source>
        <dbReference type="SAM" id="MobiDB-lite"/>
    </source>
</evidence>
<reference evidence="2" key="1">
    <citation type="submission" date="2023-10" db="EMBL/GenBank/DDBJ databases">
        <authorList>
            <person name="Chen Y."/>
            <person name="Shah S."/>
            <person name="Dougan E. K."/>
            <person name="Thang M."/>
            <person name="Chan C."/>
        </authorList>
    </citation>
    <scope>NUCLEOTIDE SEQUENCE [LARGE SCALE GENOMIC DNA]</scope>
</reference>
<gene>
    <name evidence="2" type="ORF">PCOR1329_LOCUS80439</name>
</gene>
<proteinExistence type="predicted"/>
<organism evidence="2 3">
    <name type="scientific">Prorocentrum cordatum</name>
    <dbReference type="NCBI Taxonomy" id="2364126"/>
    <lineage>
        <taxon>Eukaryota</taxon>
        <taxon>Sar</taxon>
        <taxon>Alveolata</taxon>
        <taxon>Dinophyceae</taxon>
        <taxon>Prorocentrales</taxon>
        <taxon>Prorocentraceae</taxon>
        <taxon>Prorocentrum</taxon>
    </lineage>
</organism>
<protein>
    <recommendedName>
        <fullName evidence="4">SWIM-type domain-containing protein</fullName>
    </recommendedName>
</protein>
<accession>A0ABN9XWE1</accession>
<evidence type="ECO:0000313" key="2">
    <source>
        <dbReference type="EMBL" id="CAK0904420.1"/>
    </source>
</evidence>
<name>A0ABN9XWE1_9DINO</name>
<feature type="region of interest" description="Disordered" evidence="1">
    <location>
        <begin position="78"/>
        <end position="112"/>
    </location>
</feature>
<evidence type="ECO:0000313" key="3">
    <source>
        <dbReference type="Proteomes" id="UP001189429"/>
    </source>
</evidence>
<dbReference type="Proteomes" id="UP001189429">
    <property type="component" value="Unassembled WGS sequence"/>
</dbReference>